<evidence type="ECO:0000256" key="1">
    <source>
        <dbReference type="SAM" id="MobiDB-lite"/>
    </source>
</evidence>
<reference evidence="2" key="1">
    <citation type="journal article" date="2019" name="bioRxiv">
        <title>The Genome of the Zebra Mussel, Dreissena polymorpha: A Resource for Invasive Species Research.</title>
        <authorList>
            <person name="McCartney M.A."/>
            <person name="Auch B."/>
            <person name="Kono T."/>
            <person name="Mallez S."/>
            <person name="Zhang Y."/>
            <person name="Obille A."/>
            <person name="Becker A."/>
            <person name="Abrahante J.E."/>
            <person name="Garbe J."/>
            <person name="Badalamenti J.P."/>
            <person name="Herman A."/>
            <person name="Mangelson H."/>
            <person name="Liachko I."/>
            <person name="Sullivan S."/>
            <person name="Sone E.D."/>
            <person name="Koren S."/>
            <person name="Silverstein K.A.T."/>
            <person name="Beckman K.B."/>
            <person name="Gohl D.M."/>
        </authorList>
    </citation>
    <scope>NUCLEOTIDE SEQUENCE</scope>
    <source>
        <strain evidence="2">Duluth1</strain>
        <tissue evidence="2">Whole animal</tissue>
    </source>
</reference>
<dbReference type="AlphaFoldDB" id="A0A9D4CII2"/>
<reference evidence="2" key="2">
    <citation type="submission" date="2020-11" db="EMBL/GenBank/DDBJ databases">
        <authorList>
            <person name="McCartney M.A."/>
            <person name="Auch B."/>
            <person name="Kono T."/>
            <person name="Mallez S."/>
            <person name="Becker A."/>
            <person name="Gohl D.M."/>
            <person name="Silverstein K.A.T."/>
            <person name="Koren S."/>
            <person name="Bechman K.B."/>
            <person name="Herman A."/>
            <person name="Abrahante J.E."/>
            <person name="Garbe J."/>
        </authorList>
    </citation>
    <scope>NUCLEOTIDE SEQUENCE</scope>
    <source>
        <strain evidence="2">Duluth1</strain>
        <tissue evidence="2">Whole animal</tissue>
    </source>
</reference>
<comment type="caution">
    <text evidence="2">The sequence shown here is derived from an EMBL/GenBank/DDBJ whole genome shotgun (WGS) entry which is preliminary data.</text>
</comment>
<feature type="region of interest" description="Disordered" evidence="1">
    <location>
        <begin position="97"/>
        <end position="118"/>
    </location>
</feature>
<name>A0A9D4CII2_DREPO</name>
<gene>
    <name evidence="2" type="ORF">DPMN_051810</name>
</gene>
<keyword evidence="3" id="KW-1185">Reference proteome</keyword>
<organism evidence="2 3">
    <name type="scientific">Dreissena polymorpha</name>
    <name type="common">Zebra mussel</name>
    <name type="synonym">Mytilus polymorpha</name>
    <dbReference type="NCBI Taxonomy" id="45954"/>
    <lineage>
        <taxon>Eukaryota</taxon>
        <taxon>Metazoa</taxon>
        <taxon>Spiralia</taxon>
        <taxon>Lophotrochozoa</taxon>
        <taxon>Mollusca</taxon>
        <taxon>Bivalvia</taxon>
        <taxon>Autobranchia</taxon>
        <taxon>Heteroconchia</taxon>
        <taxon>Euheterodonta</taxon>
        <taxon>Imparidentia</taxon>
        <taxon>Neoheterodontei</taxon>
        <taxon>Myida</taxon>
        <taxon>Dreissenoidea</taxon>
        <taxon>Dreissenidae</taxon>
        <taxon>Dreissena</taxon>
    </lineage>
</organism>
<proteinExistence type="predicted"/>
<dbReference type="Proteomes" id="UP000828390">
    <property type="component" value="Unassembled WGS sequence"/>
</dbReference>
<evidence type="ECO:0000313" key="3">
    <source>
        <dbReference type="Proteomes" id="UP000828390"/>
    </source>
</evidence>
<dbReference type="EMBL" id="JAIWYP010000012">
    <property type="protein sequence ID" value="KAH3725955.1"/>
    <property type="molecule type" value="Genomic_DNA"/>
</dbReference>
<evidence type="ECO:0000313" key="2">
    <source>
        <dbReference type="EMBL" id="KAH3725955.1"/>
    </source>
</evidence>
<accession>A0A9D4CII2</accession>
<feature type="compositionally biased region" description="Basic and acidic residues" evidence="1">
    <location>
        <begin position="107"/>
        <end position="118"/>
    </location>
</feature>
<sequence>MWARRPRVDNGPCIVDIDHIVIREVQYQLEANLCINEEVNFQGSCSCANSVGDSSQDGRTDGGDKRQFGAWGLSMTNKNQRTDSTSIDLVVIRDFKGSSANSVGGDSGHDGRTDKRWR</sequence>
<protein>
    <submittedName>
        <fullName evidence="2">Uncharacterized protein</fullName>
    </submittedName>
</protein>